<dbReference type="InterPro" id="IPR050725">
    <property type="entry name" value="CysQ/Inositol_MonoPase"/>
</dbReference>
<dbReference type="EMBL" id="FMAF01000034">
    <property type="protein sequence ID" value="SCB50709.1"/>
    <property type="molecule type" value="Genomic_DNA"/>
</dbReference>
<evidence type="ECO:0000256" key="5">
    <source>
        <dbReference type="ARBA" id="ARBA00042530"/>
    </source>
</evidence>
<dbReference type="Gene3D" id="3.30.540.10">
    <property type="entry name" value="Fructose-1,6-Bisphosphatase, subunit A, domain 1"/>
    <property type="match status" value="1"/>
</dbReference>
<feature type="binding site" evidence="7">
    <location>
        <position position="88"/>
    </location>
    <ligand>
        <name>Mg(2+)</name>
        <dbReference type="ChEBI" id="CHEBI:18420"/>
        <label>1</label>
        <note>catalytic</note>
    </ligand>
</feature>
<dbReference type="GO" id="GO:0046872">
    <property type="term" value="F:metal ion binding"/>
    <property type="evidence" value="ECO:0007669"/>
    <property type="project" value="UniProtKB-KW"/>
</dbReference>
<sequence>MDLTSRQQLVEALIPVIRRAGALVRSLQKTGVAPNFKPDGSPVTRADLASHEILCAGCKALAAAIPIISEEDENSATQALKPLSFVIDPLDGTKEFVRGRDEFTINIALVENGHATAGLIYAPARERLFFSYGNGYVFEEAPDGQCRDLFNRIVTPRRPIVLVSRTHLDRQTEGLLSTLQPCTIRKLGSSLKFALIAAAEADAYVRLSPTMLWDCAAGLALVEAAGGTVLRTDGSPLLDEKRRTLRIDGFIAARTPQLAQRINTAQKLSL</sequence>
<comment type="cofactor">
    <cofactor evidence="7">
        <name>Mg(2+)</name>
        <dbReference type="ChEBI" id="CHEBI:18420"/>
    </cofactor>
</comment>
<dbReference type="SUPFAM" id="SSF56655">
    <property type="entry name" value="Carbohydrate phosphatase"/>
    <property type="match status" value="1"/>
</dbReference>
<feature type="binding site" evidence="7">
    <location>
        <position position="90"/>
    </location>
    <ligand>
        <name>Mg(2+)</name>
        <dbReference type="ChEBI" id="CHEBI:18420"/>
        <label>2</label>
    </ligand>
</feature>
<dbReference type="OrthoDB" id="9785695at2"/>
<protein>
    <recommendedName>
        <fullName evidence="4">3'(2'),5-bisphosphonucleoside 3'(2')-phosphohydrolase</fullName>
    </recommendedName>
    <alternativeName>
        <fullName evidence="6">3'-phosphoadenosine 5'-phosphate phosphatase</fullName>
    </alternativeName>
    <alternativeName>
        <fullName evidence="5">DPNPase</fullName>
    </alternativeName>
</protein>
<dbReference type="InterPro" id="IPR020583">
    <property type="entry name" value="Inositol_monoP_metal-BS"/>
</dbReference>
<dbReference type="GO" id="GO:0008441">
    <property type="term" value="F:3'(2'),5'-bisphosphate nucleotidase activity"/>
    <property type="evidence" value="ECO:0007669"/>
    <property type="project" value="UniProtKB-EC"/>
</dbReference>
<dbReference type="AlphaFoldDB" id="A0A1C3XES4"/>
<keyword evidence="3 7" id="KW-0460">Magnesium</keyword>
<evidence type="ECO:0000256" key="2">
    <source>
        <dbReference type="ARBA" id="ARBA00022723"/>
    </source>
</evidence>
<proteinExistence type="predicted"/>
<dbReference type="PROSITE" id="PS00630">
    <property type="entry name" value="IMP_2"/>
    <property type="match status" value="1"/>
</dbReference>
<dbReference type="GO" id="GO:0046854">
    <property type="term" value="P:phosphatidylinositol phosphate biosynthetic process"/>
    <property type="evidence" value="ECO:0007669"/>
    <property type="project" value="InterPro"/>
</dbReference>
<keyword evidence="2 7" id="KW-0479">Metal-binding</keyword>
<dbReference type="RefSeq" id="WP_037200577.1">
    <property type="nucleotide sequence ID" value="NZ_FMAF01000034.1"/>
</dbReference>
<evidence type="ECO:0000313" key="9">
    <source>
        <dbReference type="Proteomes" id="UP000199205"/>
    </source>
</evidence>
<evidence type="ECO:0000313" key="8">
    <source>
        <dbReference type="EMBL" id="SCB50709.1"/>
    </source>
</evidence>
<evidence type="ECO:0000256" key="1">
    <source>
        <dbReference type="ARBA" id="ARBA00001625"/>
    </source>
</evidence>
<accession>A0A1C3XES4</accession>
<evidence type="ECO:0000256" key="7">
    <source>
        <dbReference type="PIRSR" id="PIRSR600760-2"/>
    </source>
</evidence>
<dbReference type="Pfam" id="PF00459">
    <property type="entry name" value="Inositol_P"/>
    <property type="match status" value="1"/>
</dbReference>
<dbReference type="GO" id="GO:0050427">
    <property type="term" value="P:3'-phosphoadenosine 5'-phosphosulfate metabolic process"/>
    <property type="evidence" value="ECO:0007669"/>
    <property type="project" value="TreeGrafter"/>
</dbReference>
<feature type="binding site" evidence="7">
    <location>
        <position position="214"/>
    </location>
    <ligand>
        <name>Mg(2+)</name>
        <dbReference type="ChEBI" id="CHEBI:18420"/>
        <label>1</label>
        <note>catalytic</note>
    </ligand>
</feature>
<evidence type="ECO:0000256" key="6">
    <source>
        <dbReference type="ARBA" id="ARBA00044544"/>
    </source>
</evidence>
<evidence type="ECO:0000256" key="4">
    <source>
        <dbReference type="ARBA" id="ARBA00041694"/>
    </source>
</evidence>
<dbReference type="PROSITE" id="PS00629">
    <property type="entry name" value="IMP_1"/>
    <property type="match status" value="1"/>
</dbReference>
<gene>
    <name evidence="8" type="ORF">GA0061101_13435</name>
</gene>
<dbReference type="InterPro" id="IPR020550">
    <property type="entry name" value="Inositol_monophosphatase_CS"/>
</dbReference>
<reference evidence="9" key="1">
    <citation type="submission" date="2016-08" db="EMBL/GenBank/DDBJ databases">
        <authorList>
            <person name="Varghese N."/>
            <person name="Submissions Spin"/>
        </authorList>
    </citation>
    <scope>NUCLEOTIDE SEQUENCE [LARGE SCALE GENOMIC DNA]</scope>
    <source>
        <strain evidence="9">P1-7</strain>
    </source>
</reference>
<dbReference type="PANTHER" id="PTHR43028">
    <property type="entry name" value="3'(2'),5'-BISPHOSPHATE NUCLEOTIDASE 1"/>
    <property type="match status" value="1"/>
</dbReference>
<evidence type="ECO:0000256" key="3">
    <source>
        <dbReference type="ARBA" id="ARBA00022842"/>
    </source>
</evidence>
<comment type="catalytic activity">
    <reaction evidence="1">
        <text>adenosine 3',5'-bisphosphate + H2O = AMP + phosphate</text>
        <dbReference type="Rhea" id="RHEA:10040"/>
        <dbReference type="ChEBI" id="CHEBI:15377"/>
        <dbReference type="ChEBI" id="CHEBI:43474"/>
        <dbReference type="ChEBI" id="CHEBI:58343"/>
        <dbReference type="ChEBI" id="CHEBI:456215"/>
        <dbReference type="EC" id="3.1.3.7"/>
    </reaction>
</comment>
<organism evidence="8 9">
    <name type="scientific">Rhizobium lusitanum</name>
    <dbReference type="NCBI Taxonomy" id="293958"/>
    <lineage>
        <taxon>Bacteria</taxon>
        <taxon>Pseudomonadati</taxon>
        <taxon>Pseudomonadota</taxon>
        <taxon>Alphaproteobacteria</taxon>
        <taxon>Hyphomicrobiales</taxon>
        <taxon>Rhizobiaceae</taxon>
        <taxon>Rhizobium/Agrobacterium group</taxon>
        <taxon>Rhizobium</taxon>
    </lineage>
</organism>
<dbReference type="CDD" id="cd01638">
    <property type="entry name" value="CysQ"/>
    <property type="match status" value="1"/>
</dbReference>
<dbReference type="Proteomes" id="UP000199205">
    <property type="component" value="Unassembled WGS sequence"/>
</dbReference>
<feature type="binding site" evidence="7">
    <location>
        <position position="70"/>
    </location>
    <ligand>
        <name>Mg(2+)</name>
        <dbReference type="ChEBI" id="CHEBI:18420"/>
        <label>1</label>
        <note>catalytic</note>
    </ligand>
</feature>
<name>A0A1C3XES4_9HYPH</name>
<dbReference type="PANTHER" id="PTHR43028:SF5">
    <property type="entry name" value="3'(2'),5'-BISPHOSPHATE NUCLEOTIDASE 1"/>
    <property type="match status" value="1"/>
</dbReference>
<dbReference type="InterPro" id="IPR000760">
    <property type="entry name" value="Inositol_monophosphatase-like"/>
</dbReference>
<dbReference type="GO" id="GO:0000103">
    <property type="term" value="P:sulfate assimilation"/>
    <property type="evidence" value="ECO:0007669"/>
    <property type="project" value="TreeGrafter"/>
</dbReference>
<feature type="binding site" evidence="7">
    <location>
        <position position="91"/>
    </location>
    <ligand>
        <name>Mg(2+)</name>
        <dbReference type="ChEBI" id="CHEBI:18420"/>
        <label>1</label>
        <note>catalytic</note>
    </ligand>
</feature>
<dbReference type="Gene3D" id="3.40.190.80">
    <property type="match status" value="1"/>
</dbReference>